<name>A0A9Q0JHN6_9ROSI</name>
<keyword evidence="1" id="KW-0472">Membrane</keyword>
<keyword evidence="2" id="KW-0378">Hydrolase</keyword>
<evidence type="ECO:0000313" key="3">
    <source>
        <dbReference type="Proteomes" id="UP001141552"/>
    </source>
</evidence>
<evidence type="ECO:0000313" key="2">
    <source>
        <dbReference type="EMBL" id="KAJ4842113.1"/>
    </source>
</evidence>
<dbReference type="InterPro" id="IPR029055">
    <property type="entry name" value="Ntn_hydrolases_N"/>
</dbReference>
<keyword evidence="1" id="KW-1133">Transmembrane helix</keyword>
<comment type="caution">
    <text evidence="2">The sequence shown here is derived from an EMBL/GenBank/DDBJ whole genome shotgun (WGS) entry which is preliminary data.</text>
</comment>
<accession>A0A9Q0JHN6</accession>
<reference evidence="2" key="2">
    <citation type="journal article" date="2023" name="Plants (Basel)">
        <title>Annotation of the Turnera subulata (Passifloraceae) Draft Genome Reveals the S-Locus Evolved after the Divergence of Turneroideae from Passifloroideae in a Stepwise Manner.</title>
        <authorList>
            <person name="Henning P.M."/>
            <person name="Roalson E.H."/>
            <person name="Mir W."/>
            <person name="McCubbin A.G."/>
            <person name="Shore J.S."/>
        </authorList>
    </citation>
    <scope>NUCLEOTIDE SEQUENCE</scope>
    <source>
        <strain evidence="2">F60SS</strain>
    </source>
</reference>
<feature type="transmembrane region" description="Helical" evidence="1">
    <location>
        <begin position="6"/>
        <end position="30"/>
    </location>
</feature>
<reference evidence="2" key="1">
    <citation type="submission" date="2022-02" db="EMBL/GenBank/DDBJ databases">
        <authorList>
            <person name="Henning P.M."/>
            <person name="McCubbin A.G."/>
            <person name="Shore J.S."/>
        </authorList>
    </citation>
    <scope>NUCLEOTIDE SEQUENCE</scope>
    <source>
        <strain evidence="2">F60SS</strain>
        <tissue evidence="2">Leaves</tissue>
    </source>
</reference>
<keyword evidence="3" id="KW-1185">Reference proteome</keyword>
<dbReference type="OrthoDB" id="1081007at2759"/>
<sequence>MINLKLLYVGASGGGMIIAGTTKVILNYFVEGLDPLSSGLAARVYHQRIPDVVQMRNGQQCITTTVNSPLT</sequence>
<dbReference type="Gene3D" id="3.60.20.40">
    <property type="match status" value="1"/>
</dbReference>
<dbReference type="InterPro" id="IPR043137">
    <property type="entry name" value="GGT_ssub_C"/>
</dbReference>
<dbReference type="Pfam" id="PF01019">
    <property type="entry name" value="G_glu_transpept"/>
    <property type="match status" value="1"/>
</dbReference>
<gene>
    <name evidence="2" type="primary">GGT4</name>
    <name evidence="2" type="ORF">Tsubulata_033936</name>
</gene>
<dbReference type="EMBL" id="JAKUCV010002590">
    <property type="protein sequence ID" value="KAJ4842113.1"/>
    <property type="molecule type" value="Genomic_DNA"/>
</dbReference>
<dbReference type="Proteomes" id="UP001141552">
    <property type="component" value="Unassembled WGS sequence"/>
</dbReference>
<keyword evidence="1" id="KW-0812">Transmembrane</keyword>
<dbReference type="AlphaFoldDB" id="A0A9Q0JHN6"/>
<protein>
    <submittedName>
        <fullName evidence="2">Inactive glutathione hydrolase 4</fullName>
    </submittedName>
</protein>
<proteinExistence type="predicted"/>
<organism evidence="2 3">
    <name type="scientific">Turnera subulata</name>
    <dbReference type="NCBI Taxonomy" id="218843"/>
    <lineage>
        <taxon>Eukaryota</taxon>
        <taxon>Viridiplantae</taxon>
        <taxon>Streptophyta</taxon>
        <taxon>Embryophyta</taxon>
        <taxon>Tracheophyta</taxon>
        <taxon>Spermatophyta</taxon>
        <taxon>Magnoliopsida</taxon>
        <taxon>eudicotyledons</taxon>
        <taxon>Gunneridae</taxon>
        <taxon>Pentapetalae</taxon>
        <taxon>rosids</taxon>
        <taxon>fabids</taxon>
        <taxon>Malpighiales</taxon>
        <taxon>Passifloraceae</taxon>
        <taxon>Turnera</taxon>
    </lineage>
</organism>
<evidence type="ECO:0000256" key="1">
    <source>
        <dbReference type="SAM" id="Phobius"/>
    </source>
</evidence>
<dbReference type="GO" id="GO:0016787">
    <property type="term" value="F:hydrolase activity"/>
    <property type="evidence" value="ECO:0007669"/>
    <property type="project" value="UniProtKB-KW"/>
</dbReference>
<dbReference type="SUPFAM" id="SSF56235">
    <property type="entry name" value="N-terminal nucleophile aminohydrolases (Ntn hydrolases)"/>
    <property type="match status" value="1"/>
</dbReference>